<accession>A0A8S1H830</accession>
<protein>
    <recommendedName>
        <fullName evidence="4">WD repeat domain-containing protein 83</fullName>
    </recommendedName>
    <alternativeName>
        <fullName evidence="5">Mitogen-activated protein kinase organizer 1</fullName>
    </alternativeName>
</protein>
<dbReference type="GO" id="GO:0071013">
    <property type="term" value="C:catalytic step 2 spliceosome"/>
    <property type="evidence" value="ECO:0007669"/>
    <property type="project" value="TreeGrafter"/>
</dbReference>
<evidence type="ECO:0000256" key="3">
    <source>
        <dbReference type="ARBA" id="ARBA00038145"/>
    </source>
</evidence>
<feature type="repeat" description="WD" evidence="6">
    <location>
        <begin position="17"/>
        <end position="58"/>
    </location>
</feature>
<evidence type="ECO:0000313" key="8">
    <source>
        <dbReference type="Proteomes" id="UP000835052"/>
    </source>
</evidence>
<dbReference type="SMART" id="SM00320">
    <property type="entry name" value="WD40"/>
    <property type="match status" value="7"/>
</dbReference>
<evidence type="ECO:0000256" key="5">
    <source>
        <dbReference type="ARBA" id="ARBA00042222"/>
    </source>
</evidence>
<feature type="repeat" description="WD" evidence="6">
    <location>
        <begin position="101"/>
        <end position="142"/>
    </location>
</feature>
<dbReference type="Pfam" id="PF00400">
    <property type="entry name" value="WD40"/>
    <property type="match status" value="5"/>
</dbReference>
<dbReference type="PANTHER" id="PTHR22842">
    <property type="entry name" value="WD40 REPEAT PROTEIN"/>
    <property type="match status" value="1"/>
</dbReference>
<evidence type="ECO:0000313" key="7">
    <source>
        <dbReference type="EMBL" id="CAD6192149.1"/>
    </source>
</evidence>
<dbReference type="AlphaFoldDB" id="A0A8S1H830"/>
<gene>
    <name evidence="7" type="ORF">CAUJ_LOCUS8068</name>
</gene>
<comment type="caution">
    <text evidence="7">The sequence shown here is derived from an EMBL/GenBank/DDBJ whole genome shotgun (WGS) entry which is preliminary data.</text>
</comment>
<dbReference type="PANTHER" id="PTHR22842:SF3">
    <property type="entry name" value="WD REPEAT DOMAIN-CONTAINING PROTEIN 83"/>
    <property type="match status" value="1"/>
</dbReference>
<keyword evidence="2" id="KW-0963">Cytoplasm</keyword>
<evidence type="ECO:0000256" key="2">
    <source>
        <dbReference type="ARBA" id="ARBA00022490"/>
    </source>
</evidence>
<dbReference type="SUPFAM" id="SSF50978">
    <property type="entry name" value="WD40 repeat-like"/>
    <property type="match status" value="1"/>
</dbReference>
<comment type="subcellular location">
    <subcellularLocation>
        <location evidence="1">Cytoplasm</location>
    </subcellularLocation>
</comment>
<comment type="similarity">
    <text evidence="3">Belongs to the WD repeat MORG1 family.</text>
</comment>
<dbReference type="InterPro" id="IPR015943">
    <property type="entry name" value="WD40/YVTN_repeat-like_dom_sf"/>
</dbReference>
<name>A0A8S1H830_9PELO</name>
<evidence type="ECO:0000256" key="6">
    <source>
        <dbReference type="PROSITE-ProRule" id="PRU00221"/>
    </source>
</evidence>
<dbReference type="EMBL" id="CAJGYM010000026">
    <property type="protein sequence ID" value="CAD6192149.1"/>
    <property type="molecule type" value="Genomic_DNA"/>
</dbReference>
<dbReference type="GO" id="GO:0000398">
    <property type="term" value="P:mRNA splicing, via spliceosome"/>
    <property type="evidence" value="ECO:0007669"/>
    <property type="project" value="TreeGrafter"/>
</dbReference>
<dbReference type="GO" id="GO:0005737">
    <property type="term" value="C:cytoplasm"/>
    <property type="evidence" value="ECO:0007669"/>
    <property type="project" value="UniProtKB-SubCell"/>
</dbReference>
<proteinExistence type="inferred from homology"/>
<dbReference type="OrthoDB" id="71437at2759"/>
<evidence type="ECO:0000256" key="1">
    <source>
        <dbReference type="ARBA" id="ARBA00004496"/>
    </source>
</evidence>
<keyword evidence="6" id="KW-0853">WD repeat</keyword>
<evidence type="ECO:0000256" key="4">
    <source>
        <dbReference type="ARBA" id="ARBA00040453"/>
    </source>
</evidence>
<sequence>MTTATSSSFPKILSKTIDCKQGAVRAVRYNVDGNYCVTCGSDKTVKLWNPLRGSLLKTYSGTGNEVLDAASSSDNAQIAAGGADKALTVFDVETGKQLRRWRAHGAQVNAVAFNEESNVVFSGSMDCTMQAFDARSRSEKPIQIFTESTDAILSIDVNGHEIAAGSADGNYRTYSIRDGNMTVDFMGDSVNSVKFTPDGNCLLAGVMGGVVRLMDKGNGRLLASYKGHQNKDYKIDSCILSSIEHVATGSEDGFVYVYSLLDSDVLTKLQHPSRVIPSLSAHPKKNHLITAAGQIIYLWVPEGEENPET</sequence>
<keyword evidence="8" id="KW-1185">Reference proteome</keyword>
<dbReference type="CDD" id="cd00200">
    <property type="entry name" value="WD40"/>
    <property type="match status" value="1"/>
</dbReference>
<dbReference type="Gene3D" id="2.130.10.10">
    <property type="entry name" value="YVTN repeat-like/Quinoprotein amine dehydrogenase"/>
    <property type="match status" value="1"/>
</dbReference>
<dbReference type="Proteomes" id="UP000835052">
    <property type="component" value="Unassembled WGS sequence"/>
</dbReference>
<dbReference type="InterPro" id="IPR001680">
    <property type="entry name" value="WD40_rpt"/>
</dbReference>
<reference evidence="7" key="1">
    <citation type="submission" date="2020-10" db="EMBL/GenBank/DDBJ databases">
        <authorList>
            <person name="Kikuchi T."/>
        </authorList>
    </citation>
    <scope>NUCLEOTIDE SEQUENCE</scope>
    <source>
        <strain evidence="7">NKZ352</strain>
    </source>
</reference>
<dbReference type="InterPro" id="IPR051980">
    <property type="entry name" value="WD_repeat_MORG1"/>
</dbReference>
<dbReference type="PROSITE" id="PS50082">
    <property type="entry name" value="WD_REPEATS_2"/>
    <property type="match status" value="2"/>
</dbReference>
<dbReference type="InterPro" id="IPR036322">
    <property type="entry name" value="WD40_repeat_dom_sf"/>
</dbReference>
<organism evidence="7 8">
    <name type="scientific">Caenorhabditis auriculariae</name>
    <dbReference type="NCBI Taxonomy" id="2777116"/>
    <lineage>
        <taxon>Eukaryota</taxon>
        <taxon>Metazoa</taxon>
        <taxon>Ecdysozoa</taxon>
        <taxon>Nematoda</taxon>
        <taxon>Chromadorea</taxon>
        <taxon>Rhabditida</taxon>
        <taxon>Rhabditina</taxon>
        <taxon>Rhabditomorpha</taxon>
        <taxon>Rhabditoidea</taxon>
        <taxon>Rhabditidae</taxon>
        <taxon>Peloderinae</taxon>
        <taxon>Caenorhabditis</taxon>
    </lineage>
</organism>